<sequence>MSNINSDQFSFKNILYSFFIIVNFIKKHFIKIIIGSFTGGFIGLFIEYQKYQDMSYKSEIVFVLEGENGGGGGIADIASSLGIGSPMGVSSSLFSGENFKELLKTKAIYRKAILTKVKFGGKEDIFGNFFLSKSQIDKYEWKNLPSDFHTHKFTETNPQKISIQDRNILDLIYEHLKSKTSITIENPKSSFQTLAVEARSDTLAYVWSKLYLKTVTDFYIDTKTKKSQELLIILGKRVDSLRSALYYTQGKLANYNDQNQQIIFQSARIIAERLQMNSSQIQGMYLEAVRNYDNLKFSLVKEAPLFNVISDTELPLIGNKHSWGPITMIGFILGFLISLLIIYIIGVYKELIS</sequence>
<dbReference type="InterPro" id="IPR050445">
    <property type="entry name" value="Bact_polysacc_biosynth/exp"/>
</dbReference>
<evidence type="ECO:0000313" key="2">
    <source>
        <dbReference type="EMBL" id="CAB4737480.1"/>
    </source>
</evidence>
<keyword evidence="1" id="KW-1133">Transmembrane helix</keyword>
<dbReference type="PANTHER" id="PTHR32309">
    <property type="entry name" value="TYROSINE-PROTEIN KINASE"/>
    <property type="match status" value="1"/>
</dbReference>
<dbReference type="AlphaFoldDB" id="A0A6J6SRN2"/>
<dbReference type="PANTHER" id="PTHR32309:SF31">
    <property type="entry name" value="CAPSULAR EXOPOLYSACCHARIDE FAMILY"/>
    <property type="match status" value="1"/>
</dbReference>
<organism evidence="2">
    <name type="scientific">freshwater metagenome</name>
    <dbReference type="NCBI Taxonomy" id="449393"/>
    <lineage>
        <taxon>unclassified sequences</taxon>
        <taxon>metagenomes</taxon>
        <taxon>ecological metagenomes</taxon>
    </lineage>
</organism>
<accession>A0A6J6SRN2</accession>
<gene>
    <name evidence="2" type="ORF">UFOPK2782_00716</name>
</gene>
<name>A0A6J6SRN2_9ZZZZ</name>
<protein>
    <submittedName>
        <fullName evidence="2">Unannotated protein</fullName>
    </submittedName>
</protein>
<feature type="transmembrane region" description="Helical" evidence="1">
    <location>
        <begin position="326"/>
        <end position="348"/>
    </location>
</feature>
<dbReference type="EMBL" id="CAEZYS010000082">
    <property type="protein sequence ID" value="CAB4737480.1"/>
    <property type="molecule type" value="Genomic_DNA"/>
</dbReference>
<proteinExistence type="predicted"/>
<keyword evidence="1" id="KW-0812">Transmembrane</keyword>
<evidence type="ECO:0000256" key="1">
    <source>
        <dbReference type="SAM" id="Phobius"/>
    </source>
</evidence>
<keyword evidence="1" id="KW-0472">Membrane</keyword>
<reference evidence="2" key="1">
    <citation type="submission" date="2020-05" db="EMBL/GenBank/DDBJ databases">
        <authorList>
            <person name="Chiriac C."/>
            <person name="Salcher M."/>
            <person name="Ghai R."/>
            <person name="Kavagutti S V."/>
        </authorList>
    </citation>
    <scope>NUCLEOTIDE SEQUENCE</scope>
</reference>